<gene>
    <name evidence="3" type="ORF">GCM10011358_20400</name>
</gene>
<comment type="caution">
    <text evidence="3">The sequence shown here is derived from an EMBL/GenBank/DDBJ whole genome shotgun (WGS) entry which is preliminary data.</text>
</comment>
<dbReference type="Pfam" id="PF14627">
    <property type="entry name" value="DUF4453"/>
    <property type="match status" value="1"/>
</dbReference>
<sequence>MPTWEAVMPRFALVILASLVAGPALAFDPCDDLWFSRNQLYDRAGYCFSSPLGKAVFDNADCTGTEVSLEPGGDELVTYVQGMEDLFACAVDTSATSLDIANIPLRLRLETVVALSEFASGCLGWTGEAIPLRAGPREAAEVISVAMPGDDLVWEYEGIGWPEGWTFLTIYRDETQVALGFTRSTIDYDLCTGTAG</sequence>
<evidence type="ECO:0000313" key="4">
    <source>
        <dbReference type="Proteomes" id="UP000617355"/>
    </source>
</evidence>
<dbReference type="InterPro" id="IPR027920">
    <property type="entry name" value="DUF4453"/>
</dbReference>
<accession>A0ABQ1QNE6</accession>
<name>A0ABQ1QNE6_9RHOB</name>
<feature type="domain" description="YARHG" evidence="2">
    <location>
        <begin position="12"/>
        <end position="85"/>
    </location>
</feature>
<reference evidence="4" key="1">
    <citation type="journal article" date="2019" name="Int. J. Syst. Evol. Microbiol.">
        <title>The Global Catalogue of Microorganisms (GCM) 10K type strain sequencing project: providing services to taxonomists for standard genome sequencing and annotation.</title>
        <authorList>
            <consortium name="The Broad Institute Genomics Platform"/>
            <consortium name="The Broad Institute Genome Sequencing Center for Infectious Disease"/>
            <person name="Wu L."/>
            <person name="Ma J."/>
        </authorList>
    </citation>
    <scope>NUCLEOTIDE SEQUENCE [LARGE SCALE GENOMIC DNA]</scope>
    <source>
        <strain evidence="4">CGMCC 1.12922</strain>
    </source>
</reference>
<dbReference type="SMART" id="SM01324">
    <property type="entry name" value="YARHG"/>
    <property type="match status" value="1"/>
</dbReference>
<dbReference type="InterPro" id="IPR025582">
    <property type="entry name" value="YARHG_dom"/>
</dbReference>
<proteinExistence type="predicted"/>
<keyword evidence="4" id="KW-1185">Reference proteome</keyword>
<keyword evidence="1" id="KW-0732">Signal</keyword>
<evidence type="ECO:0000313" key="3">
    <source>
        <dbReference type="EMBL" id="GGD36496.1"/>
    </source>
</evidence>
<evidence type="ECO:0000259" key="2">
    <source>
        <dbReference type="SMART" id="SM01324"/>
    </source>
</evidence>
<dbReference type="EMBL" id="BMGI01000003">
    <property type="protein sequence ID" value="GGD36496.1"/>
    <property type="molecule type" value="Genomic_DNA"/>
</dbReference>
<feature type="signal peptide" evidence="1">
    <location>
        <begin position="1"/>
        <end position="26"/>
    </location>
</feature>
<protein>
    <recommendedName>
        <fullName evidence="2">YARHG domain-containing protein</fullName>
    </recommendedName>
</protein>
<feature type="chain" id="PRO_5045949146" description="YARHG domain-containing protein" evidence="1">
    <location>
        <begin position="27"/>
        <end position="196"/>
    </location>
</feature>
<evidence type="ECO:0000256" key="1">
    <source>
        <dbReference type="SAM" id="SignalP"/>
    </source>
</evidence>
<organism evidence="3 4">
    <name type="scientific">Sinisalibacter lacisalsi</name>
    <dbReference type="NCBI Taxonomy" id="1526570"/>
    <lineage>
        <taxon>Bacteria</taxon>
        <taxon>Pseudomonadati</taxon>
        <taxon>Pseudomonadota</taxon>
        <taxon>Alphaproteobacteria</taxon>
        <taxon>Rhodobacterales</taxon>
        <taxon>Roseobacteraceae</taxon>
        <taxon>Sinisalibacter</taxon>
    </lineage>
</organism>
<dbReference type="Proteomes" id="UP000617355">
    <property type="component" value="Unassembled WGS sequence"/>
</dbReference>
<dbReference type="Pfam" id="PF13308">
    <property type="entry name" value="YARHG"/>
    <property type="match status" value="1"/>
</dbReference>